<protein>
    <recommendedName>
        <fullName evidence="1">Signal peptidase I</fullName>
        <ecNumber evidence="1">3.4.21.89</ecNumber>
    </recommendedName>
</protein>
<keyword evidence="3" id="KW-0812">Transmembrane</keyword>
<feature type="compositionally biased region" description="Polar residues" evidence="2">
    <location>
        <begin position="240"/>
        <end position="256"/>
    </location>
</feature>
<name>A0A9D1E3U0_9BACT</name>
<evidence type="ECO:0000256" key="3">
    <source>
        <dbReference type="SAM" id="Phobius"/>
    </source>
</evidence>
<comment type="caution">
    <text evidence="4">The sequence shown here is derived from an EMBL/GenBank/DDBJ whole genome shotgun (WGS) entry which is preliminary data.</text>
</comment>
<reference evidence="4" key="2">
    <citation type="journal article" date="2021" name="PeerJ">
        <title>Extensive microbial diversity within the chicken gut microbiome revealed by metagenomics and culture.</title>
        <authorList>
            <person name="Gilroy R."/>
            <person name="Ravi A."/>
            <person name="Getino M."/>
            <person name="Pursley I."/>
            <person name="Horton D.L."/>
            <person name="Alikhan N.F."/>
            <person name="Baker D."/>
            <person name="Gharbi K."/>
            <person name="Hall N."/>
            <person name="Watson M."/>
            <person name="Adriaenssens E.M."/>
            <person name="Foster-Nyarko E."/>
            <person name="Jarju S."/>
            <person name="Secka A."/>
            <person name="Antonio M."/>
            <person name="Oren A."/>
            <person name="Chaudhuri R.R."/>
            <person name="La Ragione R."/>
            <person name="Hildebrand F."/>
            <person name="Pallen M.J."/>
        </authorList>
    </citation>
    <scope>NUCLEOTIDE SEQUENCE</scope>
    <source>
        <strain evidence="4">CHK121-14286</strain>
    </source>
</reference>
<dbReference type="GO" id="GO:0004252">
    <property type="term" value="F:serine-type endopeptidase activity"/>
    <property type="evidence" value="ECO:0007669"/>
    <property type="project" value="UniProtKB-UniRule"/>
</dbReference>
<feature type="region of interest" description="Disordered" evidence="2">
    <location>
        <begin position="209"/>
        <end position="256"/>
    </location>
</feature>
<keyword evidence="3" id="KW-1133">Transmembrane helix</keyword>
<dbReference type="Proteomes" id="UP000824200">
    <property type="component" value="Unassembled WGS sequence"/>
</dbReference>
<feature type="transmembrane region" description="Helical" evidence="3">
    <location>
        <begin position="12"/>
        <end position="34"/>
    </location>
</feature>
<dbReference type="EMBL" id="DVHL01000028">
    <property type="protein sequence ID" value="HIR65905.1"/>
    <property type="molecule type" value="Genomic_DNA"/>
</dbReference>
<dbReference type="EC" id="3.4.21.89" evidence="1"/>
<dbReference type="NCBIfam" id="TIGR02228">
    <property type="entry name" value="sigpep_I_arch"/>
    <property type="match status" value="1"/>
</dbReference>
<evidence type="ECO:0000256" key="1">
    <source>
        <dbReference type="NCBIfam" id="TIGR02228"/>
    </source>
</evidence>
<keyword evidence="3" id="KW-0472">Membrane</keyword>
<dbReference type="GO" id="GO:0016020">
    <property type="term" value="C:membrane"/>
    <property type="evidence" value="ECO:0007669"/>
    <property type="project" value="UniProtKB-UniRule"/>
</dbReference>
<accession>A0A9D1E3U0</accession>
<dbReference type="CDD" id="cd06530">
    <property type="entry name" value="S26_SPase_I"/>
    <property type="match status" value="1"/>
</dbReference>
<feature type="transmembrane region" description="Helical" evidence="3">
    <location>
        <begin position="160"/>
        <end position="179"/>
    </location>
</feature>
<evidence type="ECO:0000313" key="4">
    <source>
        <dbReference type="EMBL" id="HIR65905.1"/>
    </source>
</evidence>
<dbReference type="GO" id="GO:0006465">
    <property type="term" value="P:signal peptide processing"/>
    <property type="evidence" value="ECO:0007669"/>
    <property type="project" value="UniProtKB-UniRule"/>
</dbReference>
<sequence length="256" mass="27269">MANANKKNIVAIVIMTVLSVLLVPLLAINITLIIKGSTNPDVPPSVFGIAPLAVTSGSMSGNNPDSFDKNALIFVSVLDEQSKQQLAVGDVVTFRSSDVFVTHRIVSVNTDASGKILSVVTKGDANNTTDGAIPLENVLGKCVASVGGLGGFAMFLQTPLGIFIFVGIPVIAVIVYDIVSNAAKKKPSAEKSAEEQLKEKEEEIRRLRAMVNESRQQNASSDQAQQTSSSAQTQQEIAQENPSDGDSFQNQQRKNR</sequence>
<gene>
    <name evidence="4" type="ORF">IAC95_03360</name>
</gene>
<evidence type="ECO:0000313" key="5">
    <source>
        <dbReference type="Proteomes" id="UP000824200"/>
    </source>
</evidence>
<evidence type="ECO:0000256" key="2">
    <source>
        <dbReference type="SAM" id="MobiDB-lite"/>
    </source>
</evidence>
<keyword evidence="4" id="KW-0378">Hydrolase</keyword>
<proteinExistence type="predicted"/>
<feature type="compositionally biased region" description="Low complexity" evidence="2">
    <location>
        <begin position="214"/>
        <end position="239"/>
    </location>
</feature>
<dbReference type="GO" id="GO:0009003">
    <property type="term" value="F:signal peptidase activity"/>
    <property type="evidence" value="ECO:0007669"/>
    <property type="project" value="UniProtKB-EC"/>
</dbReference>
<dbReference type="InterPro" id="IPR001733">
    <property type="entry name" value="Peptidase_S26B"/>
</dbReference>
<reference evidence="4" key="1">
    <citation type="submission" date="2020-10" db="EMBL/GenBank/DDBJ databases">
        <authorList>
            <person name="Gilroy R."/>
        </authorList>
    </citation>
    <scope>NUCLEOTIDE SEQUENCE</scope>
    <source>
        <strain evidence="4">CHK121-14286</strain>
    </source>
</reference>
<dbReference type="AlphaFoldDB" id="A0A9D1E3U0"/>
<organism evidence="4 5">
    <name type="scientific">Candidatus Fimimonas gallinarum</name>
    <dbReference type="NCBI Taxonomy" id="2840821"/>
    <lineage>
        <taxon>Bacteria</taxon>
        <taxon>Pseudomonadati</taxon>
        <taxon>Myxococcota</taxon>
        <taxon>Myxococcia</taxon>
        <taxon>Myxococcales</taxon>
        <taxon>Cystobacterineae</taxon>
        <taxon>Myxococcaceae</taxon>
        <taxon>Myxococcaceae incertae sedis</taxon>
        <taxon>Candidatus Fimimonas</taxon>
    </lineage>
</organism>
<dbReference type="InterPro" id="IPR019533">
    <property type="entry name" value="Peptidase_S26"/>
</dbReference>